<evidence type="ECO:0000313" key="1">
    <source>
        <dbReference type="EMBL" id="WHZ60075.1"/>
    </source>
</evidence>
<organism evidence="1 2">
    <name type="scientific">Metabacillus hrfriensis</name>
    <dbReference type="NCBI Taxonomy" id="3048891"/>
    <lineage>
        <taxon>Bacteria</taxon>
        <taxon>Bacillati</taxon>
        <taxon>Bacillota</taxon>
        <taxon>Bacilli</taxon>
        <taxon>Bacillales</taxon>
        <taxon>Bacillaceae</taxon>
        <taxon>Metabacillus</taxon>
    </lineage>
</organism>
<dbReference type="EMBL" id="CP126116">
    <property type="protein sequence ID" value="WHZ60075.1"/>
    <property type="molecule type" value="Genomic_DNA"/>
</dbReference>
<evidence type="ECO:0000313" key="2">
    <source>
        <dbReference type="Proteomes" id="UP001226091"/>
    </source>
</evidence>
<accession>A0ACD4RHU3</accession>
<proteinExistence type="predicted"/>
<name>A0ACD4RHU3_9BACI</name>
<sequence length="112" mass="13488">MSLRGYDEDSRYPVDSDYSFTRYFFPDLFDEGFRLEQVAEELYELFINLRRERSIHTPLNLSMQYFTRVIEYILMMYGVDSENVKKITLAHMKEAIQFTNFVQAEQATHKFT</sequence>
<keyword evidence="2" id="KW-1185">Reference proteome</keyword>
<protein>
    <submittedName>
        <fullName evidence="1">Uncharacterized protein</fullName>
    </submittedName>
</protein>
<reference evidence="2" key="1">
    <citation type="journal article" date="2025" name="Aquaculture">
        <title>Assessment of the bioflocculant production and safety properties of Metabacillus hrfriensis sp. nov. based on phenotypic and whole-genome sequencing analysis.</title>
        <authorList>
            <person name="Zhang R."/>
            <person name="Zhao Z."/>
            <person name="Luo L."/>
            <person name="Wang S."/>
            <person name="Guo K."/>
            <person name="Xu W."/>
        </authorList>
    </citation>
    <scope>NUCLEOTIDE SEQUENCE [LARGE SCALE GENOMIC DNA]</scope>
    <source>
        <strain evidence="2">CT-WN-B3</strain>
    </source>
</reference>
<gene>
    <name evidence="1" type="ORF">QLQ22_12400</name>
</gene>
<dbReference type="Proteomes" id="UP001226091">
    <property type="component" value="Chromosome"/>
</dbReference>